<dbReference type="Pfam" id="PF04969">
    <property type="entry name" value="CS"/>
    <property type="match status" value="1"/>
</dbReference>
<dbReference type="GO" id="GO:0036159">
    <property type="term" value="P:inner dynein arm assembly"/>
    <property type="evidence" value="ECO:0007669"/>
    <property type="project" value="TreeGrafter"/>
</dbReference>
<accession>A0A067C7R5</accession>
<sequence>MPLTPQYEWTQTATHLSLTVPLKGASRKDVDFYVADAVVKINFKPYVLLLDVVAHIEPTSAVVKMLDGVIHLTVAKSTPDMWKELVFSGSKADILARRQASMDRKTEMEQQLAEKRKDAKYATEKKTLRDQMALEEHERQRLDDIKADEKQREETAMYRTFEELKAPSAPKRAIVKPPMEPILEASTDGTFDVSNNDEIEWSDTESETDVAPLPTPPPPVQEYGISSNNDVNDEDDESDVVYVPAPRETLQSTISFTPRVFPTPSRESTAADEEDWLVKNRKHLKSHKGLNANYAQDISETDPVWLKAKADDFYHHRDFQSARNAYSEALAVDGTLTACLSNRAACHLHLGAYQLCADDCSAALAQLPDNGATSSDPCGTHRLKVRVLVRRGTAYAQLGYYSQAKADYGVALSMHPENEALQIDFARISRLDECYKVKQRGDLAFAAQDLTSARDLYTAALAIDPTFVACLSNRAACHLALLDAASCVLDCTEALALLQQVVAPDVRGSPIALSAIPPPGSSKRREWVLKTLVRRGTAQAALHNYDKAEADFADGLALDGGNEKLQKDLDRVRALAAASKE</sequence>
<keyword evidence="1" id="KW-0175">Coiled coil</keyword>
<evidence type="ECO:0000313" key="5">
    <source>
        <dbReference type="Proteomes" id="UP000030745"/>
    </source>
</evidence>
<dbReference type="SUPFAM" id="SSF48452">
    <property type="entry name" value="TPR-like"/>
    <property type="match status" value="2"/>
</dbReference>
<dbReference type="Proteomes" id="UP000030745">
    <property type="component" value="Unassembled WGS sequence"/>
</dbReference>
<dbReference type="GO" id="GO:0036158">
    <property type="term" value="P:outer dynein arm assembly"/>
    <property type="evidence" value="ECO:0007669"/>
    <property type="project" value="TreeGrafter"/>
</dbReference>
<dbReference type="OrthoDB" id="348005at2759"/>
<dbReference type="Gene3D" id="2.60.40.790">
    <property type="match status" value="1"/>
</dbReference>
<dbReference type="STRING" id="695850.A0A067C7R5"/>
<dbReference type="GO" id="GO:0003341">
    <property type="term" value="P:cilium movement"/>
    <property type="evidence" value="ECO:0007669"/>
    <property type="project" value="TreeGrafter"/>
</dbReference>
<proteinExistence type="predicted"/>
<evidence type="ECO:0000256" key="1">
    <source>
        <dbReference type="SAM" id="Coils"/>
    </source>
</evidence>
<dbReference type="KEGG" id="spar:SPRG_20556"/>
<gene>
    <name evidence="4" type="ORF">SPRG_20556</name>
</gene>
<dbReference type="AlphaFoldDB" id="A0A067C7R5"/>
<dbReference type="OMA" id="FAMPTRS"/>
<keyword evidence="5" id="KW-1185">Reference proteome</keyword>
<dbReference type="VEuPathDB" id="FungiDB:SPRG_20556"/>
<reference evidence="4 5" key="1">
    <citation type="journal article" date="2013" name="PLoS Genet.">
        <title>Distinctive expansion of potential virulence genes in the genome of the oomycete fish pathogen Saprolegnia parasitica.</title>
        <authorList>
            <person name="Jiang R.H."/>
            <person name="de Bruijn I."/>
            <person name="Haas B.J."/>
            <person name="Belmonte R."/>
            <person name="Lobach L."/>
            <person name="Christie J."/>
            <person name="van den Ackerveken G."/>
            <person name="Bottin A."/>
            <person name="Bulone V."/>
            <person name="Diaz-Moreno S.M."/>
            <person name="Dumas B."/>
            <person name="Fan L."/>
            <person name="Gaulin E."/>
            <person name="Govers F."/>
            <person name="Grenville-Briggs L.J."/>
            <person name="Horner N.R."/>
            <person name="Levin J.Z."/>
            <person name="Mammella M."/>
            <person name="Meijer H.J."/>
            <person name="Morris P."/>
            <person name="Nusbaum C."/>
            <person name="Oome S."/>
            <person name="Phillips A.J."/>
            <person name="van Rooyen D."/>
            <person name="Rzeszutek E."/>
            <person name="Saraiva M."/>
            <person name="Secombes C.J."/>
            <person name="Seidl M.F."/>
            <person name="Snel B."/>
            <person name="Stassen J.H."/>
            <person name="Sykes S."/>
            <person name="Tripathy S."/>
            <person name="van den Berg H."/>
            <person name="Vega-Arreguin J.C."/>
            <person name="Wawra S."/>
            <person name="Young S.K."/>
            <person name="Zeng Q."/>
            <person name="Dieguez-Uribeondo J."/>
            <person name="Russ C."/>
            <person name="Tyler B.M."/>
            <person name="van West P."/>
        </authorList>
    </citation>
    <scope>NUCLEOTIDE SEQUENCE [LARGE SCALE GENOMIC DNA]</scope>
    <source>
        <strain evidence="4 5">CBS 223.65</strain>
    </source>
</reference>
<dbReference type="Pfam" id="PF13181">
    <property type="entry name" value="TPR_8"/>
    <property type="match status" value="1"/>
</dbReference>
<feature type="region of interest" description="Disordered" evidence="2">
    <location>
        <begin position="201"/>
        <end position="236"/>
    </location>
</feature>
<dbReference type="SUPFAM" id="SSF49764">
    <property type="entry name" value="HSP20-like chaperones"/>
    <property type="match status" value="1"/>
</dbReference>
<dbReference type="EMBL" id="KK583223">
    <property type="protein sequence ID" value="KDO26558.1"/>
    <property type="molecule type" value="Genomic_DNA"/>
</dbReference>
<dbReference type="PANTHER" id="PTHR46492:SF1">
    <property type="entry name" value="DYNEIN AXONEMAL ASSEMBLY FACTOR 4"/>
    <property type="match status" value="1"/>
</dbReference>
<dbReference type="RefSeq" id="XP_012202791.1">
    <property type="nucleotide sequence ID" value="XM_012347401.1"/>
</dbReference>
<dbReference type="InterPro" id="IPR007052">
    <property type="entry name" value="CS_dom"/>
</dbReference>
<dbReference type="InterPro" id="IPR019734">
    <property type="entry name" value="TPR_rpt"/>
</dbReference>
<dbReference type="InterPro" id="IPR052004">
    <property type="entry name" value="Dynein_assembly_factor_4"/>
</dbReference>
<dbReference type="PANTHER" id="PTHR46492">
    <property type="entry name" value="DYNEIN ASSEMBLY FACTOR 4, AXONEMAL"/>
    <property type="match status" value="1"/>
</dbReference>
<evidence type="ECO:0000259" key="3">
    <source>
        <dbReference type="Pfam" id="PF04969"/>
    </source>
</evidence>
<organism evidence="4 5">
    <name type="scientific">Saprolegnia parasitica (strain CBS 223.65)</name>
    <dbReference type="NCBI Taxonomy" id="695850"/>
    <lineage>
        <taxon>Eukaryota</taxon>
        <taxon>Sar</taxon>
        <taxon>Stramenopiles</taxon>
        <taxon>Oomycota</taxon>
        <taxon>Saprolegniomycetes</taxon>
        <taxon>Saprolegniales</taxon>
        <taxon>Saprolegniaceae</taxon>
        <taxon>Saprolegnia</taxon>
    </lineage>
</organism>
<dbReference type="SMART" id="SM00028">
    <property type="entry name" value="TPR"/>
    <property type="match status" value="6"/>
</dbReference>
<evidence type="ECO:0000313" key="4">
    <source>
        <dbReference type="EMBL" id="KDO26558.1"/>
    </source>
</evidence>
<feature type="domain" description="CS" evidence="3">
    <location>
        <begin position="5"/>
        <end position="76"/>
    </location>
</feature>
<feature type="coiled-coil region" evidence="1">
    <location>
        <begin position="98"/>
        <end position="125"/>
    </location>
</feature>
<evidence type="ECO:0000256" key="2">
    <source>
        <dbReference type="SAM" id="MobiDB-lite"/>
    </source>
</evidence>
<dbReference type="InterPro" id="IPR011990">
    <property type="entry name" value="TPR-like_helical_dom_sf"/>
</dbReference>
<name>A0A067C7R5_SAPPC</name>
<dbReference type="GeneID" id="24141659"/>
<dbReference type="Gene3D" id="1.25.40.10">
    <property type="entry name" value="Tetratricopeptide repeat domain"/>
    <property type="match status" value="2"/>
</dbReference>
<dbReference type="InterPro" id="IPR008978">
    <property type="entry name" value="HSP20-like_chaperone"/>
</dbReference>
<protein>
    <recommendedName>
        <fullName evidence="3">CS domain-containing protein</fullName>
    </recommendedName>
</protein>